<dbReference type="WBParaSite" id="Smp_329950.1">
    <property type="protein sequence ID" value="Smp_329950.1"/>
    <property type="gene ID" value="Smp_329950"/>
</dbReference>
<accession>A0A5K4F6X7</accession>
<sequence>MNIITIIIIDTFVVFNNDFTEQISFASLCSQNVLVKPSFLNNQNHIIVIIIINCTKSILFFHHKFHAHYSNDA</sequence>
<dbReference type="AlphaFoldDB" id="A0A5K4F6X7"/>
<organism evidence="1 2">
    <name type="scientific">Schistosoma mansoni</name>
    <name type="common">Blood fluke</name>
    <dbReference type="NCBI Taxonomy" id="6183"/>
    <lineage>
        <taxon>Eukaryota</taxon>
        <taxon>Metazoa</taxon>
        <taxon>Spiralia</taxon>
        <taxon>Lophotrochozoa</taxon>
        <taxon>Platyhelminthes</taxon>
        <taxon>Trematoda</taxon>
        <taxon>Digenea</taxon>
        <taxon>Strigeidida</taxon>
        <taxon>Schistosomatoidea</taxon>
        <taxon>Schistosomatidae</taxon>
        <taxon>Schistosoma</taxon>
    </lineage>
</organism>
<name>A0A5K4F6X7_SCHMA</name>
<proteinExistence type="predicted"/>
<dbReference type="Proteomes" id="UP000008854">
    <property type="component" value="Unassembled WGS sequence"/>
</dbReference>
<protein>
    <submittedName>
        <fullName evidence="2">Uncharacterized protein</fullName>
    </submittedName>
</protein>
<reference evidence="2" key="2">
    <citation type="submission" date="2019-11" db="UniProtKB">
        <authorList>
            <consortium name="WormBaseParasite"/>
        </authorList>
    </citation>
    <scope>IDENTIFICATION</scope>
    <source>
        <strain evidence="2">Puerto Rican</strain>
    </source>
</reference>
<evidence type="ECO:0000313" key="1">
    <source>
        <dbReference type="Proteomes" id="UP000008854"/>
    </source>
</evidence>
<keyword evidence="1" id="KW-1185">Reference proteome</keyword>
<evidence type="ECO:0000313" key="2">
    <source>
        <dbReference type="WBParaSite" id="Smp_329950.1"/>
    </source>
</evidence>
<dbReference type="InParanoid" id="A0A5K4F6X7"/>
<reference evidence="1" key="1">
    <citation type="journal article" date="2012" name="PLoS Negl. Trop. Dis.">
        <title>A systematically improved high quality genome and transcriptome of the human blood fluke Schistosoma mansoni.</title>
        <authorList>
            <person name="Protasio A.V."/>
            <person name="Tsai I.J."/>
            <person name="Babbage A."/>
            <person name="Nichol S."/>
            <person name="Hunt M."/>
            <person name="Aslett M.A."/>
            <person name="De Silva N."/>
            <person name="Velarde G.S."/>
            <person name="Anderson T.J."/>
            <person name="Clark R.C."/>
            <person name="Davidson C."/>
            <person name="Dillon G.P."/>
            <person name="Holroyd N.E."/>
            <person name="LoVerde P.T."/>
            <person name="Lloyd C."/>
            <person name="McQuillan J."/>
            <person name="Oliveira G."/>
            <person name="Otto T.D."/>
            <person name="Parker-Manuel S.J."/>
            <person name="Quail M.A."/>
            <person name="Wilson R.A."/>
            <person name="Zerlotini A."/>
            <person name="Dunne D.W."/>
            <person name="Berriman M."/>
        </authorList>
    </citation>
    <scope>NUCLEOTIDE SEQUENCE [LARGE SCALE GENOMIC DNA]</scope>
    <source>
        <strain evidence="1">Puerto Rican</strain>
    </source>
</reference>